<evidence type="ECO:0000313" key="9">
    <source>
        <dbReference type="EMBL" id="GBG89216.1"/>
    </source>
</evidence>
<dbReference type="InterPro" id="IPR043502">
    <property type="entry name" value="DNA/RNA_pol_sf"/>
</dbReference>
<keyword evidence="6" id="KW-0695">RNA-directed DNA polymerase</keyword>
<keyword evidence="1" id="KW-0808">Transferase</keyword>
<evidence type="ECO:0000259" key="8">
    <source>
        <dbReference type="Pfam" id="PF17917"/>
    </source>
</evidence>
<dbReference type="Pfam" id="PF17917">
    <property type="entry name" value="RT_RNaseH"/>
    <property type="match status" value="1"/>
</dbReference>
<dbReference type="GO" id="GO:0003676">
    <property type="term" value="F:nucleic acid binding"/>
    <property type="evidence" value="ECO:0007669"/>
    <property type="project" value="InterPro"/>
</dbReference>
<dbReference type="Proteomes" id="UP000265515">
    <property type="component" value="Unassembled WGS sequence"/>
</dbReference>
<evidence type="ECO:0000313" key="10">
    <source>
        <dbReference type="Proteomes" id="UP000265515"/>
    </source>
</evidence>
<comment type="caution">
    <text evidence="9">The sequence shown here is derived from an EMBL/GenBank/DDBJ whole genome shotgun (WGS) entry which is preliminary data.</text>
</comment>
<dbReference type="SUPFAM" id="SSF57756">
    <property type="entry name" value="Retrovirus zinc finger-like domains"/>
    <property type="match status" value="1"/>
</dbReference>
<reference evidence="9 10" key="1">
    <citation type="journal article" date="2018" name="Cell">
        <title>The Chara Genome: Secondary Complexity and Implications for Plant Terrestrialization.</title>
        <authorList>
            <person name="Nishiyama T."/>
            <person name="Sakayama H."/>
            <person name="Vries J.D."/>
            <person name="Buschmann H."/>
            <person name="Saint-Marcoux D."/>
            <person name="Ullrich K.K."/>
            <person name="Haas F.B."/>
            <person name="Vanderstraeten L."/>
            <person name="Becker D."/>
            <person name="Lang D."/>
            <person name="Vosolsobe S."/>
            <person name="Rombauts S."/>
            <person name="Wilhelmsson P.K.I."/>
            <person name="Janitza P."/>
            <person name="Kern R."/>
            <person name="Heyl A."/>
            <person name="Rumpler F."/>
            <person name="Villalobos L.I.A.C."/>
            <person name="Clay J.M."/>
            <person name="Skokan R."/>
            <person name="Toyoda A."/>
            <person name="Suzuki Y."/>
            <person name="Kagoshima H."/>
            <person name="Schijlen E."/>
            <person name="Tajeshwar N."/>
            <person name="Catarino B."/>
            <person name="Hetherington A.J."/>
            <person name="Saltykova A."/>
            <person name="Bonnot C."/>
            <person name="Breuninger H."/>
            <person name="Symeonidi A."/>
            <person name="Radhakrishnan G.V."/>
            <person name="Van Nieuwerburgh F."/>
            <person name="Deforce D."/>
            <person name="Chang C."/>
            <person name="Karol K.G."/>
            <person name="Hedrich R."/>
            <person name="Ulvskov P."/>
            <person name="Glockner G."/>
            <person name="Delwiche C.F."/>
            <person name="Petrasek J."/>
            <person name="Van de Peer Y."/>
            <person name="Friml J."/>
            <person name="Beilby M."/>
            <person name="Dolan L."/>
            <person name="Kohara Y."/>
            <person name="Sugano S."/>
            <person name="Fujiyama A."/>
            <person name="Delaux P.-M."/>
            <person name="Quint M."/>
            <person name="TheiBen G."/>
            <person name="Hagemann M."/>
            <person name="Harholt J."/>
            <person name="Dunand C."/>
            <person name="Zachgo S."/>
            <person name="Langdale J."/>
            <person name="Maumus F."/>
            <person name="Straeten D.V.D."/>
            <person name="Gould S.B."/>
            <person name="Rensing S.A."/>
        </authorList>
    </citation>
    <scope>NUCLEOTIDE SEQUENCE [LARGE SCALE GENOMIC DNA]</scope>
    <source>
        <strain evidence="9 10">S276</strain>
    </source>
</reference>
<dbReference type="GO" id="GO:0008270">
    <property type="term" value="F:zinc ion binding"/>
    <property type="evidence" value="ECO:0007669"/>
    <property type="project" value="InterPro"/>
</dbReference>
<keyword evidence="3" id="KW-0540">Nuclease</keyword>
<evidence type="ECO:0000256" key="2">
    <source>
        <dbReference type="ARBA" id="ARBA00022695"/>
    </source>
</evidence>
<keyword evidence="10" id="KW-1185">Reference proteome</keyword>
<dbReference type="SUPFAM" id="SSF56672">
    <property type="entry name" value="DNA/RNA polymerases"/>
    <property type="match status" value="1"/>
</dbReference>
<dbReference type="InterPro" id="IPR050951">
    <property type="entry name" value="Retrovirus_Pol_polyprotein"/>
</dbReference>
<evidence type="ECO:0000256" key="1">
    <source>
        <dbReference type="ARBA" id="ARBA00022679"/>
    </source>
</evidence>
<dbReference type="InterPro" id="IPR043128">
    <property type="entry name" value="Rev_trsase/Diguanyl_cyclase"/>
</dbReference>
<evidence type="ECO:0000256" key="7">
    <source>
        <dbReference type="SAM" id="MobiDB-lite"/>
    </source>
</evidence>
<proteinExistence type="predicted"/>
<evidence type="ECO:0000256" key="4">
    <source>
        <dbReference type="ARBA" id="ARBA00022759"/>
    </source>
</evidence>
<dbReference type="GO" id="GO:0004519">
    <property type="term" value="F:endonuclease activity"/>
    <property type="evidence" value="ECO:0007669"/>
    <property type="project" value="UniProtKB-KW"/>
</dbReference>
<dbReference type="InterPro" id="IPR041373">
    <property type="entry name" value="RT_RNaseH"/>
</dbReference>
<dbReference type="Gene3D" id="3.30.70.270">
    <property type="match status" value="1"/>
</dbReference>
<dbReference type="PANTHER" id="PTHR37984:SF5">
    <property type="entry name" value="PROTEIN NYNRIN-LIKE"/>
    <property type="match status" value="1"/>
</dbReference>
<keyword evidence="5" id="KW-0378">Hydrolase</keyword>
<name>A0A388M3U8_CHABU</name>
<dbReference type="GO" id="GO:0003964">
    <property type="term" value="F:RNA-directed DNA polymerase activity"/>
    <property type="evidence" value="ECO:0007669"/>
    <property type="project" value="UniProtKB-KW"/>
</dbReference>
<dbReference type="CDD" id="cd09274">
    <property type="entry name" value="RNase_HI_RT_Ty3"/>
    <property type="match status" value="1"/>
</dbReference>
<dbReference type="EMBL" id="BFEA01000724">
    <property type="protein sequence ID" value="GBG89216.1"/>
    <property type="molecule type" value="Genomic_DNA"/>
</dbReference>
<dbReference type="PANTHER" id="PTHR37984">
    <property type="entry name" value="PROTEIN CBG26694"/>
    <property type="match status" value="1"/>
</dbReference>
<accession>A0A388M3U8</accession>
<feature type="region of interest" description="Disordered" evidence="7">
    <location>
        <begin position="45"/>
        <end position="174"/>
    </location>
</feature>
<evidence type="ECO:0000256" key="5">
    <source>
        <dbReference type="ARBA" id="ARBA00022801"/>
    </source>
</evidence>
<dbReference type="InterPro" id="IPR036875">
    <property type="entry name" value="Znf_CCHC_sf"/>
</dbReference>
<gene>
    <name evidence="9" type="ORF">CBR_g48924</name>
</gene>
<dbReference type="Gene3D" id="4.10.60.10">
    <property type="entry name" value="Zinc finger, CCHC-type"/>
    <property type="match status" value="1"/>
</dbReference>
<dbReference type="AlphaFoldDB" id="A0A388M3U8"/>
<dbReference type="Gramene" id="GBG89216">
    <property type="protein sequence ID" value="GBG89216"/>
    <property type="gene ID" value="CBR_g48924"/>
</dbReference>
<sequence length="626" mass="71276">MSETLQDVEDFGDQDDFETFYQHLEESAKRIRMALALVAMECSEGGRFEQYPRSPKYDRNPDGFRSPVNFTHRDGGDSRGHWEPDRDRRDGYRGGYDRADRAGDKCADSRGERHDDSRGDRRDDSRGRYDRGGYPASSGYLKSPTYPRSPGPSNPNARAVGGLTPRVGEDRPPTPRSTCVYCKADDHVKRDCPDLKRAIDEGVVVFDDRKYVKWADDLGDVSMFPSMKENVDARRVRPSKGKEVARSWSIRILMSSDEDEPTMPIRVAATKSARSSSSKKTDIDYVMAEKDGQRIDGEEVLLSPRKRGARKFTMKSSLDDIDTLDEANLTVSGTKSRWAVSSIKILGFICDSRGQRADPTKLDKLLNWPTPLHSAMKVRQFLGVVGYWQIFIRAYAEKAELLRILLRKTEKFYWDFSQELAILTLKGEFKDGGRILGVPFFDDETNRPFIVSTDVGRCSVGGLLSQKDADGKARPLRFEKRTLNTAERNYSQFKKEVLAVLRCLDTFRHYIYGRRFILRVDPTAVASVLQKDFTLTDPTIARWLIRIRLYDYTVERISGAKNVVADGLSRIPIEVERSITVTALTITEPRRTDQFLVNLYEGKYRAIELHPSGEESPESETRRQAT</sequence>
<protein>
    <recommendedName>
        <fullName evidence="8">Reverse transcriptase RNase H-like domain-containing protein</fullName>
    </recommendedName>
</protein>
<evidence type="ECO:0000256" key="6">
    <source>
        <dbReference type="ARBA" id="ARBA00022918"/>
    </source>
</evidence>
<keyword evidence="2" id="KW-0548">Nucleotidyltransferase</keyword>
<feature type="compositionally biased region" description="Basic and acidic residues" evidence="7">
    <location>
        <begin position="71"/>
        <end position="131"/>
    </location>
</feature>
<dbReference type="GO" id="GO:0016787">
    <property type="term" value="F:hydrolase activity"/>
    <property type="evidence" value="ECO:0007669"/>
    <property type="project" value="UniProtKB-KW"/>
</dbReference>
<keyword evidence="4" id="KW-0255">Endonuclease</keyword>
<feature type="domain" description="Reverse transcriptase RNase H-like" evidence="8">
    <location>
        <begin position="446"/>
        <end position="547"/>
    </location>
</feature>
<evidence type="ECO:0000256" key="3">
    <source>
        <dbReference type="ARBA" id="ARBA00022722"/>
    </source>
</evidence>
<organism evidence="9 10">
    <name type="scientific">Chara braunii</name>
    <name type="common">Braun's stonewort</name>
    <dbReference type="NCBI Taxonomy" id="69332"/>
    <lineage>
        <taxon>Eukaryota</taxon>
        <taxon>Viridiplantae</taxon>
        <taxon>Streptophyta</taxon>
        <taxon>Charophyceae</taxon>
        <taxon>Charales</taxon>
        <taxon>Characeae</taxon>
        <taxon>Chara</taxon>
    </lineage>
</organism>